<evidence type="ECO:0000313" key="7">
    <source>
        <dbReference type="EMBL" id="TFY67773.1"/>
    </source>
</evidence>
<comment type="similarity">
    <text evidence="2 6">Belongs to the terpene synthase family.</text>
</comment>
<dbReference type="GO" id="GO:0010333">
    <property type="term" value="F:terpene synthase activity"/>
    <property type="evidence" value="ECO:0007669"/>
    <property type="project" value="InterPro"/>
</dbReference>
<dbReference type="Gene3D" id="1.10.600.10">
    <property type="entry name" value="Farnesyl Diphosphate Synthase"/>
    <property type="match status" value="1"/>
</dbReference>
<dbReference type="GO" id="GO:0008299">
    <property type="term" value="P:isoprenoid biosynthetic process"/>
    <property type="evidence" value="ECO:0007669"/>
    <property type="project" value="UniProtKB-ARBA"/>
</dbReference>
<accession>A0A4Y9Z1M2</accession>
<dbReference type="STRING" id="34475.A0A4Y9Z1M2"/>
<proteinExistence type="inferred from homology"/>
<gene>
    <name evidence="7" type="ORF">EVJ58_g1415</name>
</gene>
<keyword evidence="3 6" id="KW-0479">Metal-binding</keyword>
<dbReference type="InterPro" id="IPR008949">
    <property type="entry name" value="Isoprenoid_synthase_dom_sf"/>
</dbReference>
<dbReference type="SUPFAM" id="SSF48576">
    <property type="entry name" value="Terpenoid synthases"/>
    <property type="match status" value="1"/>
</dbReference>
<evidence type="ECO:0000313" key="8">
    <source>
        <dbReference type="Proteomes" id="UP000298390"/>
    </source>
</evidence>
<dbReference type="PANTHER" id="PTHR35201">
    <property type="entry name" value="TERPENE SYNTHASE"/>
    <property type="match status" value="1"/>
</dbReference>
<comment type="caution">
    <text evidence="7">The sequence shown here is derived from an EMBL/GenBank/DDBJ whole genome shotgun (WGS) entry which is preliminary data.</text>
</comment>
<evidence type="ECO:0000256" key="1">
    <source>
        <dbReference type="ARBA" id="ARBA00001946"/>
    </source>
</evidence>
<reference evidence="7 8" key="1">
    <citation type="submission" date="2019-01" db="EMBL/GenBank/DDBJ databases">
        <title>Genome sequencing of the rare red list fungi Fomitopsis rosea.</title>
        <authorList>
            <person name="Buettner E."/>
            <person name="Kellner H."/>
        </authorList>
    </citation>
    <scope>NUCLEOTIDE SEQUENCE [LARGE SCALE GENOMIC DNA]</scope>
    <source>
        <strain evidence="7 8">DSM 105464</strain>
    </source>
</reference>
<comment type="cofactor">
    <cofactor evidence="1 6">
        <name>Mg(2+)</name>
        <dbReference type="ChEBI" id="CHEBI:18420"/>
    </cofactor>
</comment>
<dbReference type="GO" id="GO:0046872">
    <property type="term" value="F:metal ion binding"/>
    <property type="evidence" value="ECO:0007669"/>
    <property type="project" value="UniProtKB-KW"/>
</dbReference>
<evidence type="ECO:0000256" key="2">
    <source>
        <dbReference type="ARBA" id="ARBA00006333"/>
    </source>
</evidence>
<organism evidence="7 8">
    <name type="scientific">Rhodofomes roseus</name>
    <dbReference type="NCBI Taxonomy" id="34475"/>
    <lineage>
        <taxon>Eukaryota</taxon>
        <taxon>Fungi</taxon>
        <taxon>Dikarya</taxon>
        <taxon>Basidiomycota</taxon>
        <taxon>Agaricomycotina</taxon>
        <taxon>Agaricomycetes</taxon>
        <taxon>Polyporales</taxon>
        <taxon>Rhodofomes</taxon>
    </lineage>
</organism>
<evidence type="ECO:0000256" key="3">
    <source>
        <dbReference type="ARBA" id="ARBA00022723"/>
    </source>
</evidence>
<dbReference type="Pfam" id="PF19086">
    <property type="entry name" value="Terpene_syn_C_2"/>
    <property type="match status" value="1"/>
</dbReference>
<protein>
    <recommendedName>
        <fullName evidence="6">Terpene synthase</fullName>
        <ecNumber evidence="6">4.2.3.-</ecNumber>
    </recommendedName>
</protein>
<dbReference type="EC" id="4.2.3.-" evidence="6"/>
<sequence length="337" mass="38372">MSSTLDSFVLPDLLSMLPFKHSFNSTHYEPAMKESSAWVNSYDIVPEHKRAYFEHGDTELVCAHVYPYANFDELRTAMNLVDLLFVIDDVSDDQDGKGASETGQVFLSALRDPDWHDGSPLAQMTEELRERLLQFNVPACYNRLLKHCEDYINAVTVEAELRERNKVLDPEAYANVCRENGAVRICFGYLGFALGLDLPDEMFEHPIMTRLHIAAVDMVWLANDPYSYNREQAMGHPGNNILTVLMESEHCDLQTAADLAGARFKQIVDQFQADKALLPSWGPEMDAIVAEFVKALETWVVGNIVWSFETTRYFGDLGEEVKRTRVVQLYPKHEVDH</sequence>
<evidence type="ECO:0000256" key="4">
    <source>
        <dbReference type="ARBA" id="ARBA00022842"/>
    </source>
</evidence>
<dbReference type="EMBL" id="SEKV01000045">
    <property type="protein sequence ID" value="TFY67773.1"/>
    <property type="molecule type" value="Genomic_DNA"/>
</dbReference>
<dbReference type="InterPro" id="IPR034686">
    <property type="entry name" value="Terpene_cyclase-like_2"/>
</dbReference>
<dbReference type="Proteomes" id="UP000298390">
    <property type="component" value="Unassembled WGS sequence"/>
</dbReference>
<name>A0A4Y9Z1M2_9APHY</name>
<evidence type="ECO:0000256" key="6">
    <source>
        <dbReference type="RuleBase" id="RU366034"/>
    </source>
</evidence>
<dbReference type="AlphaFoldDB" id="A0A4Y9Z1M2"/>
<dbReference type="PANTHER" id="PTHR35201:SF4">
    <property type="entry name" value="BETA-PINACENE SYNTHASE-RELATED"/>
    <property type="match status" value="1"/>
</dbReference>
<keyword evidence="5 6" id="KW-0456">Lyase</keyword>
<evidence type="ECO:0000256" key="5">
    <source>
        <dbReference type="ARBA" id="ARBA00023239"/>
    </source>
</evidence>
<keyword evidence="4 6" id="KW-0460">Magnesium</keyword>